<gene>
    <name evidence="2" type="ORF">J2Z31_002764</name>
</gene>
<organism evidence="2 3">
    <name type="scientific">Sinorhizobium kostiense</name>
    <dbReference type="NCBI Taxonomy" id="76747"/>
    <lineage>
        <taxon>Bacteria</taxon>
        <taxon>Pseudomonadati</taxon>
        <taxon>Pseudomonadota</taxon>
        <taxon>Alphaproteobacteria</taxon>
        <taxon>Hyphomicrobiales</taxon>
        <taxon>Rhizobiaceae</taxon>
        <taxon>Sinorhizobium/Ensifer group</taxon>
        <taxon>Sinorhizobium</taxon>
    </lineage>
</organism>
<dbReference type="SUPFAM" id="SSF52777">
    <property type="entry name" value="CoA-dependent acyltransferases"/>
    <property type="match status" value="2"/>
</dbReference>
<feature type="domain" description="Condensation" evidence="1">
    <location>
        <begin position="65"/>
        <end position="379"/>
    </location>
</feature>
<accession>A0ABS4R1V8</accession>
<dbReference type="InterPro" id="IPR023213">
    <property type="entry name" value="CAT-like_dom_sf"/>
</dbReference>
<dbReference type="RefSeq" id="WP_209439321.1">
    <property type="nucleotide sequence ID" value="NZ_JAGILA010000003.1"/>
</dbReference>
<dbReference type="Pfam" id="PF00668">
    <property type="entry name" value="Condensation"/>
    <property type="match status" value="1"/>
</dbReference>
<keyword evidence="3" id="KW-1185">Reference proteome</keyword>
<protein>
    <recommendedName>
        <fullName evidence="1">Condensation domain-containing protein</fullName>
    </recommendedName>
</protein>
<dbReference type="InterPro" id="IPR001242">
    <property type="entry name" value="Condensation_dom"/>
</dbReference>
<name>A0ABS4R1V8_9HYPH</name>
<sequence>MKFTDLPALSLFPGRLTVWRCAPRMRETTWVADPRRASHVQEAHITHALEMAAGGSLLPSWLGSVFGLPAQLNAHAFTTALRQWTDRHEILRSHLTFSPGTKSGGHLQRRTLPPGAVSIHPSAAGDFTDGRQLARYLEELFNGEISPLGWPAYMCVTIDRPEATTVCLAADHVLMDGYSILATAHEIQTLYAAALAARGGKPAPPLLPPTASYVDFAEAERTEADALTVDHESIVSWRHFLAEADGRLPEFPVPVGDVSGNAAAQPSRYVQLLDASAAQAFAQHCREPGGNILSGLLACLAKVGYEISGSGEFRTMVPFHKRTGPWRSSIGWYVGMGPVAFPFSKTDSFPEAVCRAVSSVDQAKELARVPIPRVAELLGQPLRDPFMVSYMDLRRTPGARSWKAWQVITLRSRSTDPDEVCLWVVRTYDGLVVNYRHPATGLAAVAVPDYVARARHVLACVANTGCWPAIVEPAGEYCA</sequence>
<dbReference type="Gene3D" id="3.30.559.30">
    <property type="entry name" value="Nonribosomal peptide synthetase, condensation domain"/>
    <property type="match status" value="1"/>
</dbReference>
<dbReference type="EMBL" id="JAGILA010000003">
    <property type="protein sequence ID" value="MBP2236250.1"/>
    <property type="molecule type" value="Genomic_DNA"/>
</dbReference>
<proteinExistence type="predicted"/>
<dbReference type="Proteomes" id="UP000730739">
    <property type="component" value="Unassembled WGS sequence"/>
</dbReference>
<evidence type="ECO:0000313" key="3">
    <source>
        <dbReference type="Proteomes" id="UP000730739"/>
    </source>
</evidence>
<evidence type="ECO:0000313" key="2">
    <source>
        <dbReference type="EMBL" id="MBP2236250.1"/>
    </source>
</evidence>
<evidence type="ECO:0000259" key="1">
    <source>
        <dbReference type="Pfam" id="PF00668"/>
    </source>
</evidence>
<comment type="caution">
    <text evidence="2">The sequence shown here is derived from an EMBL/GenBank/DDBJ whole genome shotgun (WGS) entry which is preliminary data.</text>
</comment>
<reference evidence="2 3" key="1">
    <citation type="submission" date="2021-03" db="EMBL/GenBank/DDBJ databases">
        <title>Genomic Encyclopedia of Type Strains, Phase IV (KMG-IV): sequencing the most valuable type-strain genomes for metagenomic binning, comparative biology and taxonomic classification.</title>
        <authorList>
            <person name="Goeker M."/>
        </authorList>
    </citation>
    <scope>NUCLEOTIDE SEQUENCE [LARGE SCALE GENOMIC DNA]</scope>
    <source>
        <strain evidence="2 3">DSM 13372</strain>
    </source>
</reference>
<dbReference type="Gene3D" id="3.30.559.10">
    <property type="entry name" value="Chloramphenicol acetyltransferase-like domain"/>
    <property type="match status" value="1"/>
</dbReference>